<dbReference type="EC" id="2.7.-.-" evidence="11"/>
<dbReference type="InterPro" id="IPR012549">
    <property type="entry name" value="EptA-like_N"/>
</dbReference>
<dbReference type="GO" id="GO:0009245">
    <property type="term" value="P:lipid A biosynthetic process"/>
    <property type="evidence" value="ECO:0007669"/>
    <property type="project" value="TreeGrafter"/>
</dbReference>
<gene>
    <name evidence="11" type="primary">eptB</name>
    <name evidence="11" type="ORF">WG78_08340</name>
</gene>
<evidence type="ECO:0000259" key="10">
    <source>
        <dbReference type="Pfam" id="PF08019"/>
    </source>
</evidence>
<dbReference type="NCBIfam" id="NF008593">
    <property type="entry name" value="PRK11560.1"/>
    <property type="match status" value="1"/>
</dbReference>
<dbReference type="InterPro" id="IPR017850">
    <property type="entry name" value="Alkaline_phosphatase_core_sf"/>
</dbReference>
<comment type="subcellular location">
    <subcellularLocation>
        <location evidence="1">Cell inner membrane</location>
        <topology evidence="1">Multi-pass membrane protein</topology>
    </subcellularLocation>
</comment>
<evidence type="ECO:0000256" key="5">
    <source>
        <dbReference type="ARBA" id="ARBA00022692"/>
    </source>
</evidence>
<dbReference type="AlphaFoldDB" id="A0A0N0XKT8"/>
<evidence type="ECO:0000256" key="8">
    <source>
        <dbReference type="SAM" id="Phobius"/>
    </source>
</evidence>
<keyword evidence="3" id="KW-0997">Cell inner membrane</keyword>
<keyword evidence="7 8" id="KW-0472">Membrane</keyword>
<feature type="transmembrane region" description="Helical" evidence="8">
    <location>
        <begin position="44"/>
        <end position="67"/>
    </location>
</feature>
<evidence type="ECO:0000313" key="12">
    <source>
        <dbReference type="Proteomes" id="UP000037939"/>
    </source>
</evidence>
<dbReference type="GO" id="GO:0009244">
    <property type="term" value="P:lipopolysaccharide core region biosynthetic process"/>
    <property type="evidence" value="ECO:0007669"/>
    <property type="project" value="TreeGrafter"/>
</dbReference>
<dbReference type="Pfam" id="PF08019">
    <property type="entry name" value="EptA_B_N"/>
    <property type="match status" value="1"/>
</dbReference>
<feature type="transmembrane region" description="Helical" evidence="8">
    <location>
        <begin position="161"/>
        <end position="182"/>
    </location>
</feature>
<dbReference type="Pfam" id="PF00884">
    <property type="entry name" value="Sulfatase"/>
    <property type="match status" value="1"/>
</dbReference>
<evidence type="ECO:0000256" key="1">
    <source>
        <dbReference type="ARBA" id="ARBA00004429"/>
    </source>
</evidence>
<evidence type="ECO:0000313" key="11">
    <source>
        <dbReference type="EMBL" id="KPC53515.1"/>
    </source>
</evidence>
<dbReference type="PATRIC" id="fig|857265.3.peg.1710"/>
<dbReference type="InterPro" id="IPR040423">
    <property type="entry name" value="PEA_transferase"/>
</dbReference>
<protein>
    <submittedName>
        <fullName evidence="11">Phosphoethanolamine transferase EptB</fullName>
        <ecNumber evidence="11">2.7.-.-</ecNumber>
    </submittedName>
</protein>
<feature type="domain" description="Phosphoethanolamine transferase N-terminal" evidence="10">
    <location>
        <begin position="61"/>
        <end position="174"/>
    </location>
</feature>
<dbReference type="PANTHER" id="PTHR30443">
    <property type="entry name" value="INNER MEMBRANE PROTEIN"/>
    <property type="match status" value="1"/>
</dbReference>
<feature type="transmembrane region" description="Helical" evidence="8">
    <location>
        <begin position="119"/>
        <end position="140"/>
    </location>
</feature>
<dbReference type="CDD" id="cd16017">
    <property type="entry name" value="LptA"/>
    <property type="match status" value="1"/>
</dbReference>
<dbReference type="OrthoDB" id="9786870at2"/>
<dbReference type="SUPFAM" id="SSF53649">
    <property type="entry name" value="Alkaline phosphatase-like"/>
    <property type="match status" value="1"/>
</dbReference>
<dbReference type="RefSeq" id="WP_053937335.1">
    <property type="nucleotide sequence ID" value="NZ_LAQT01000006.1"/>
</dbReference>
<name>A0A0N0XKT8_9NEIS</name>
<sequence>MNVFRTWTNSSICLLLAFYIGVLLNAPAARQRLGDLAVARHPVLHTGLIVLELSIIAVFTFVLLRLLSLLGRRAFQLLASLLVVISAAAAWYIAQFNLIIGYGVIASVLTTDIDLSVEVVSAGFVLWLVAASVLPLLLIWGNRANATLLQQSRHRVTAAPAWGVLLLALVTMAVPLKALNIWHKHAGKLANADMPDYTGTLAYSYLPVNWLSATALFGYMTTAERYSGRPLLNPAAQYTYVAPAGIDQTYVIFIIGETTRWDHMQLFGYDRATTPLLAAEPNLVALRGVSCDTATKLSLRCMFVRPNGTADNDQRTLREKNVFSVLHQLGFSSDLFAMQSEVWFYNQAEPDHYLYREMIAAEARNKDKPIDDASLLPEVADSLARHPAGKHLIVLHTKGSHYQYSQRYPREFARFGPECMAIDAHCNKASLINAFDNSVLYTDHIIHGVIDQVRDKRALVFYAADHGESISDNAHLHATPRKIAPPEQRRVPMLVWASDSFLQQPHSAAAFAQLRRKAGTVQAHDTLFDSVLGCLGYHSPNGGIVAARNWCAAPDSQTVAQR</sequence>
<evidence type="ECO:0000259" key="9">
    <source>
        <dbReference type="Pfam" id="PF00884"/>
    </source>
</evidence>
<evidence type="ECO:0000256" key="2">
    <source>
        <dbReference type="ARBA" id="ARBA00022475"/>
    </source>
</evidence>
<feature type="transmembrane region" description="Helical" evidence="8">
    <location>
        <begin position="74"/>
        <end position="94"/>
    </location>
</feature>
<dbReference type="GO" id="GO:0043838">
    <property type="term" value="F:phosphatidylethanolamine:Kdo2-lipid A phosphoethanolamine transferase activity"/>
    <property type="evidence" value="ECO:0007669"/>
    <property type="project" value="TreeGrafter"/>
</dbReference>
<dbReference type="EMBL" id="LAQT01000006">
    <property type="protein sequence ID" value="KPC53515.1"/>
    <property type="molecule type" value="Genomic_DNA"/>
</dbReference>
<keyword evidence="5 8" id="KW-0812">Transmembrane</keyword>
<keyword evidence="6 8" id="KW-1133">Transmembrane helix</keyword>
<dbReference type="STRING" id="857265.WG78_08340"/>
<dbReference type="InterPro" id="IPR000917">
    <property type="entry name" value="Sulfatase_N"/>
</dbReference>
<dbReference type="PANTHER" id="PTHR30443:SF3">
    <property type="entry name" value="KDO(2)-LIPID A PHOSPHOETHANOLAMINE 7''-TRANSFERASE"/>
    <property type="match status" value="1"/>
</dbReference>
<evidence type="ECO:0000256" key="7">
    <source>
        <dbReference type="ARBA" id="ARBA00023136"/>
    </source>
</evidence>
<proteinExistence type="predicted"/>
<dbReference type="Gene3D" id="3.40.720.10">
    <property type="entry name" value="Alkaline Phosphatase, subunit A"/>
    <property type="match status" value="1"/>
</dbReference>
<evidence type="ECO:0000256" key="3">
    <source>
        <dbReference type="ARBA" id="ARBA00022519"/>
    </source>
</evidence>
<accession>A0A0N0XKT8</accession>
<evidence type="ECO:0000256" key="6">
    <source>
        <dbReference type="ARBA" id="ARBA00022989"/>
    </source>
</evidence>
<feature type="transmembrane region" description="Helical" evidence="8">
    <location>
        <begin position="202"/>
        <end position="220"/>
    </location>
</feature>
<evidence type="ECO:0000256" key="4">
    <source>
        <dbReference type="ARBA" id="ARBA00022679"/>
    </source>
</evidence>
<dbReference type="GO" id="GO:0005886">
    <property type="term" value="C:plasma membrane"/>
    <property type="evidence" value="ECO:0007669"/>
    <property type="project" value="UniProtKB-SubCell"/>
</dbReference>
<feature type="domain" description="Sulfatase N-terminal" evidence="9">
    <location>
        <begin position="250"/>
        <end position="537"/>
    </location>
</feature>
<dbReference type="InterPro" id="IPR058130">
    <property type="entry name" value="PEA_transf_C"/>
</dbReference>
<dbReference type="Proteomes" id="UP000037939">
    <property type="component" value="Unassembled WGS sequence"/>
</dbReference>
<organism evidence="11 12">
    <name type="scientific">Amantichitinum ursilacus</name>
    <dbReference type="NCBI Taxonomy" id="857265"/>
    <lineage>
        <taxon>Bacteria</taxon>
        <taxon>Pseudomonadati</taxon>
        <taxon>Pseudomonadota</taxon>
        <taxon>Betaproteobacteria</taxon>
        <taxon>Neisseriales</taxon>
        <taxon>Chitinibacteraceae</taxon>
        <taxon>Amantichitinum</taxon>
    </lineage>
</organism>
<reference evidence="11 12" key="1">
    <citation type="submission" date="2015-07" db="EMBL/GenBank/DDBJ databases">
        <title>Draft genome sequence of the Amantichitinum ursilacus IGB-41, a new chitin-degrading bacterium.</title>
        <authorList>
            <person name="Kirstahler P."/>
            <person name="Guenther M."/>
            <person name="Grumaz C."/>
            <person name="Rupp S."/>
            <person name="Zibek S."/>
            <person name="Sohn K."/>
        </authorList>
    </citation>
    <scope>NUCLEOTIDE SEQUENCE [LARGE SCALE GENOMIC DNA]</scope>
    <source>
        <strain evidence="11 12">IGB-41</strain>
    </source>
</reference>
<comment type="caution">
    <text evidence="11">The sequence shown here is derived from an EMBL/GenBank/DDBJ whole genome shotgun (WGS) entry which is preliminary data.</text>
</comment>
<keyword evidence="2" id="KW-1003">Cell membrane</keyword>
<keyword evidence="12" id="KW-1185">Reference proteome</keyword>
<keyword evidence="4 11" id="KW-0808">Transferase</keyword>